<protein>
    <submittedName>
        <fullName evidence="2">Triacylglycerol lipase 2-like</fullName>
    </submittedName>
</protein>
<reference evidence="2" key="1">
    <citation type="submission" date="2019-09" db="EMBL/GenBank/DDBJ databases">
        <title>Draft genome information of white flower Hibiscus syriacus.</title>
        <authorList>
            <person name="Kim Y.-M."/>
        </authorList>
    </citation>
    <scope>NUCLEOTIDE SEQUENCE [LARGE SCALE GENOMIC DNA]</scope>
    <source>
        <strain evidence="2">YM2019G1</strain>
    </source>
</reference>
<keyword evidence="1" id="KW-0812">Transmembrane</keyword>
<dbReference type="EMBL" id="VEPZ02001057">
    <property type="protein sequence ID" value="KAE8696888.1"/>
    <property type="molecule type" value="Genomic_DNA"/>
</dbReference>
<keyword evidence="1" id="KW-1133">Transmembrane helix</keyword>
<evidence type="ECO:0000256" key="1">
    <source>
        <dbReference type="SAM" id="Phobius"/>
    </source>
</evidence>
<organism evidence="2 3">
    <name type="scientific">Hibiscus syriacus</name>
    <name type="common">Rose of Sharon</name>
    <dbReference type="NCBI Taxonomy" id="106335"/>
    <lineage>
        <taxon>Eukaryota</taxon>
        <taxon>Viridiplantae</taxon>
        <taxon>Streptophyta</taxon>
        <taxon>Embryophyta</taxon>
        <taxon>Tracheophyta</taxon>
        <taxon>Spermatophyta</taxon>
        <taxon>Magnoliopsida</taxon>
        <taxon>eudicotyledons</taxon>
        <taxon>Gunneridae</taxon>
        <taxon>Pentapetalae</taxon>
        <taxon>rosids</taxon>
        <taxon>malvids</taxon>
        <taxon>Malvales</taxon>
        <taxon>Malvaceae</taxon>
        <taxon>Malvoideae</taxon>
        <taxon>Hibiscus</taxon>
    </lineage>
</organism>
<proteinExistence type="predicted"/>
<sequence length="516" mass="57168">MDSTRVLNEPKTSYSIFDSKSSHNKANNAKTCLGKVRLTSTSFVPYTEAIPNSFPKEKNVYWLGLDEFDPRGETVVKLLKEICSKPGVDCTNLLTSFTGQNCCLNSSIVNMFLVHEPQPSATKNMVHLAQMIRQGTITMYDYVDVVENMKHYGQPTPPAYNMTGIPNDFPLFVSYGGADALADVNDVYTTSSYPIVVSVAELFERMGMGSEPDGFRPDRVSNRCNLSGNAIGYAGLSSSKPSSIRTSTILASLSSPLFSNLPSVRVLWSSSIVLASPCVFVPLCVIPDTPGTRKCEYSDLNTSTWQLILPKGVIRDVEKLCMRFFWKGCDSPARGARKILAGEGSLWIAWVNSYCLRLVGVKLGGFLAPVVAGTKSMPDGYEITFGIGVRKLPIKDRLSRFGIVIDGGCGLCSSGLESQDHIFLTVHIQRKSGLLFFFLVVFLRPLPTGMVLKLAWTGFIYFIWEERNRRYFGGTHRLVGVVVSCIKESVRIKLHRTHINRIDVVNRELCIDWGLV</sequence>
<evidence type="ECO:0000313" key="2">
    <source>
        <dbReference type="EMBL" id="KAE8696888.1"/>
    </source>
</evidence>
<dbReference type="PANTHER" id="PTHR11005">
    <property type="entry name" value="LYSOSOMAL ACID LIPASE-RELATED"/>
    <property type="match status" value="1"/>
</dbReference>
<name>A0A6A2ZYE8_HIBSY</name>
<feature type="transmembrane region" description="Helical" evidence="1">
    <location>
        <begin position="434"/>
        <end position="464"/>
    </location>
</feature>
<dbReference type="InterPro" id="IPR029058">
    <property type="entry name" value="AB_hydrolase_fold"/>
</dbReference>
<comment type="caution">
    <text evidence="2">The sequence shown here is derived from an EMBL/GenBank/DDBJ whole genome shotgun (WGS) entry which is preliminary data.</text>
</comment>
<dbReference type="AlphaFoldDB" id="A0A6A2ZYE8"/>
<dbReference type="SUPFAM" id="SSF53474">
    <property type="entry name" value="alpha/beta-Hydrolases"/>
    <property type="match status" value="1"/>
</dbReference>
<accession>A0A6A2ZYE8</accession>
<dbReference type="Gene3D" id="3.40.50.1820">
    <property type="entry name" value="alpha/beta hydrolase"/>
    <property type="match status" value="1"/>
</dbReference>
<keyword evidence="1" id="KW-0472">Membrane</keyword>
<dbReference type="Proteomes" id="UP000436088">
    <property type="component" value="Unassembled WGS sequence"/>
</dbReference>
<keyword evidence="3" id="KW-1185">Reference proteome</keyword>
<evidence type="ECO:0000313" key="3">
    <source>
        <dbReference type="Proteomes" id="UP000436088"/>
    </source>
</evidence>
<gene>
    <name evidence="2" type="ORF">F3Y22_tig00110637pilonHSYRG00165</name>
</gene>